<dbReference type="Gene3D" id="2.60.40.10">
    <property type="entry name" value="Immunoglobulins"/>
    <property type="match status" value="1"/>
</dbReference>
<dbReference type="SUPFAM" id="SSF49313">
    <property type="entry name" value="Cadherin-like"/>
    <property type="match status" value="1"/>
</dbReference>
<dbReference type="InterPro" id="IPR013783">
    <property type="entry name" value="Ig-like_fold"/>
</dbReference>
<organism evidence="1 2">
    <name type="scientific">Dactylosporangium siamense</name>
    <dbReference type="NCBI Taxonomy" id="685454"/>
    <lineage>
        <taxon>Bacteria</taxon>
        <taxon>Bacillati</taxon>
        <taxon>Actinomycetota</taxon>
        <taxon>Actinomycetes</taxon>
        <taxon>Micromonosporales</taxon>
        <taxon>Micromonosporaceae</taxon>
        <taxon>Dactylosporangium</taxon>
    </lineage>
</organism>
<dbReference type="GO" id="GO:0005975">
    <property type="term" value="P:carbohydrate metabolic process"/>
    <property type="evidence" value="ECO:0007669"/>
    <property type="project" value="UniProtKB-ARBA"/>
</dbReference>
<accession>A0A919UIH5</accession>
<keyword evidence="2" id="KW-1185">Reference proteome</keyword>
<dbReference type="AlphaFoldDB" id="A0A919UIH5"/>
<dbReference type="Pfam" id="PF05345">
    <property type="entry name" value="He_PIG"/>
    <property type="match status" value="1"/>
</dbReference>
<comment type="caution">
    <text evidence="1">The sequence shown here is derived from an EMBL/GenBank/DDBJ whole genome shotgun (WGS) entry which is preliminary data.</text>
</comment>
<dbReference type="Proteomes" id="UP000660611">
    <property type="component" value="Unassembled WGS sequence"/>
</dbReference>
<reference evidence="1" key="1">
    <citation type="submission" date="2021-01" db="EMBL/GenBank/DDBJ databases">
        <title>Whole genome shotgun sequence of Dactylosporangium siamense NBRC 106093.</title>
        <authorList>
            <person name="Komaki H."/>
            <person name="Tamura T."/>
        </authorList>
    </citation>
    <scope>NUCLEOTIDE SEQUENCE</scope>
    <source>
        <strain evidence="1">NBRC 106093</strain>
    </source>
</reference>
<dbReference type="EMBL" id="BONQ01000160">
    <property type="protein sequence ID" value="GIG51688.1"/>
    <property type="molecule type" value="Genomic_DNA"/>
</dbReference>
<evidence type="ECO:0000313" key="1">
    <source>
        <dbReference type="EMBL" id="GIG51688.1"/>
    </source>
</evidence>
<name>A0A919UIH5_9ACTN</name>
<protein>
    <submittedName>
        <fullName evidence="1">Uncharacterized protein</fullName>
    </submittedName>
</protein>
<proteinExistence type="predicted"/>
<dbReference type="InterPro" id="IPR015919">
    <property type="entry name" value="Cadherin-like_sf"/>
</dbReference>
<sequence length="1250" mass="131110">MQTAIASDVVSVATGANRVALFANPFRDNREEALIVDATNKLTYLQRSGSDSGWEQTPLNVAAEEVVTVVHRRDLSVWAVYTVPGDRPAALRLTRSVTNGVTTCAWEAVSGAIAFQDGPLRPNVSLTGLTVAYNGVEGIVSGLVAGRHAVATLAPTIDGPWFVCASYLLPGAGNRPDEVAGTMGFDTSAPGTRTVFYLRSGTNVQRWDVMETETTVVATNATALVGTFHAPGPALGCLYLTAGNLVSWHRIPATPSYATTTTPVDLTEATVWTDSVGMMHVYGLNADRTLKVLHQASWKPRGAPVWAQSVPATGPARAAEPVPACVGLTTHVVEYAVDPFPDFHPTVMTRRTAPVRPDEQFGIHTQDLVTARWTTDNVRKPATSEAPHTVNRYVSQVTLLDQQGAPMPGFTVQVSAETLVEVEIAGVSHLIGPGRVVPATTNMFGRVMLSTPADSLLPATLHVDAVGLHQGAVIQPAAAVHGYLAGTGTLTSVAGTFDKYALAPLVRPGMESHAEAAANGVKNLLRMADGKAPVSALDRHGRRIHGFAVGDHVRSTASGVPGYVEFDNPQDAADHLAAIRARPDYGGILELAADFAGDVWEGIKSGAIEVTNVAVAAVTRIWVTIAGKTVELVTNLIDGLDRAVRAAEATLAWVVTSIDAVTTKLCAVFNFDHIWKTKTALQDGFTTILKYGAETVDHFATMYTDGWFAGQKATLTGVLDRMSGDYGVRRVGDAGNQVPTITDANRTGTSTSHLFAYPQVTWLFDRALGEPMNDLPVVDKSGVIAGATDRFMTALTGSGVVAGTDRVLVDKDRALGRVTDTADPDAVTKASVSSTLDMVGSLADPFVHAADAAVRAGVALVDVIAKHLDDVLTTPATLGQVNDVYGWFRSQAKQPEAQMTLGDLAFLIVAVAGTTAYKAMHGVDTQPFPTGEFPSMPAPSWQPGATPGASTDPAGMLTVHKILGIAGMLGACADVFGDLEPLKPKAVRPGWWDTTSKVAALTSLICSAGLYGVGTACPPVTGTDWNDAGGSWSMAFGFSVGSFAVGAGTWARSFRKGETPYAKNYDEVVLGPILVGIFATGFLAASGKAIHDSGTNPYSAAAIGLSAIPGVLQPLRIGLNPRAVTRGSIIAAVDALAAFTSTTMTTVAAFVEEAPVITTTDLPRATVGVRYSTMLTADGGTRVFNRPLKGWQVAAAGDPLPPGLELDPDTGHLHGMPTKAMSATIEIICTDSYGPPQPSSPVRLRLTVDQ</sequence>
<evidence type="ECO:0000313" key="2">
    <source>
        <dbReference type="Proteomes" id="UP000660611"/>
    </source>
</evidence>
<dbReference type="GO" id="GO:0016020">
    <property type="term" value="C:membrane"/>
    <property type="evidence" value="ECO:0007669"/>
    <property type="project" value="InterPro"/>
</dbReference>
<dbReference type="GO" id="GO:0005509">
    <property type="term" value="F:calcium ion binding"/>
    <property type="evidence" value="ECO:0007669"/>
    <property type="project" value="InterPro"/>
</dbReference>
<gene>
    <name evidence="1" type="ORF">Dsi01nite_097290</name>
</gene>